<keyword evidence="2 5" id="KW-0812">Transmembrane</keyword>
<comment type="subcellular location">
    <subcellularLocation>
        <location evidence="1">Membrane</location>
        <topology evidence="1">Multi-pass membrane protein</topology>
    </subcellularLocation>
</comment>
<dbReference type="EMBL" id="CP042345">
    <property type="protein sequence ID" value="QEA17208.1"/>
    <property type="molecule type" value="Genomic_DNA"/>
</dbReference>
<dbReference type="RefSeq" id="WP_147091287.1">
    <property type="nucleotide sequence ID" value="NZ_BAABJD010000002.1"/>
</dbReference>
<feature type="transmembrane region" description="Helical" evidence="5">
    <location>
        <begin position="189"/>
        <end position="207"/>
    </location>
</feature>
<keyword evidence="8" id="KW-1185">Reference proteome</keyword>
<feature type="transmembrane region" description="Helical" evidence="5">
    <location>
        <begin position="69"/>
        <end position="89"/>
    </location>
</feature>
<feature type="transmembrane region" description="Helical" evidence="5">
    <location>
        <begin position="164"/>
        <end position="183"/>
    </location>
</feature>
<feature type="transmembrane region" description="Helical" evidence="5">
    <location>
        <begin position="309"/>
        <end position="327"/>
    </location>
</feature>
<dbReference type="PANTHER" id="PTHR37422">
    <property type="entry name" value="TEICHURONIC ACID BIOSYNTHESIS PROTEIN TUAE"/>
    <property type="match status" value="1"/>
</dbReference>
<sequence>MINRSELLTKLGTWRWPFPRRARKPAAPLVLGGYTQQQRRRRRRFIASATLALISLFYGLVVGATGTIFLMQLLLLPAFAAFLVLWLLPETDNPSPRLVEVLFFVYLGGAMLWPDYLAIALPGLPWITMGRITAIPLAIFYISSLSQSRHYRAEIKAVLAEVPVIWKAMAIFAAVAAFSVLVSDKPFASANRLFVAAYAWVMIFFIASHVFRRPGTATIFCYLVWASTIVICIIAVMEVRRQAIPWAGHIPNFLKIEDEAVQRMLSPKVRGSTGVFRAQTKFASPLSMSEFLALSAPFIMHIAAYHKNVVARIAAVCTIPPLIWAIAKTDARLGMIGLMFASLLFILAWAVMRMRQRKDSLLAPVVVLGYPLGFAAFIAASFAIQRLKNIVWGSSAYSDSNQGRIDQVNKGLPMILERPWGYGIGRSGETLGFTNPAGMITIDNYMLSLALELGLIGLAAFVIMFAWAALTGAKEISRTYDFESSLLVPAAITLVNFLIIKTVLSQLENLTLFFAVLGLTVALIYRVREHTRRAAGQLPQEAAIAP</sequence>
<accession>A0A5B8S7S4</accession>
<keyword evidence="3 5" id="KW-1133">Transmembrane helix</keyword>
<name>A0A5B8S7S4_9SPHN</name>
<feature type="transmembrane region" description="Helical" evidence="5">
    <location>
        <begin position="333"/>
        <end position="352"/>
    </location>
</feature>
<evidence type="ECO:0000256" key="4">
    <source>
        <dbReference type="ARBA" id="ARBA00023136"/>
    </source>
</evidence>
<dbReference type="GO" id="GO:0016874">
    <property type="term" value="F:ligase activity"/>
    <property type="evidence" value="ECO:0007669"/>
    <property type="project" value="UniProtKB-KW"/>
</dbReference>
<dbReference type="PANTHER" id="PTHR37422:SF13">
    <property type="entry name" value="LIPOPOLYSACCHARIDE BIOSYNTHESIS PROTEIN PA4999-RELATED"/>
    <property type="match status" value="1"/>
</dbReference>
<reference evidence="7 8" key="1">
    <citation type="journal article" date="2013" name="J. Microbiol. Biotechnol.">
        <title>Novosphingobium ginsenosidimutans sp. nov., with the ability to convert ginsenoside.</title>
        <authorList>
            <person name="Kim J.K."/>
            <person name="He D."/>
            <person name="Liu Q.M."/>
            <person name="Park H.Y."/>
            <person name="Jung M.S."/>
            <person name="Yoon M.H."/>
            <person name="Kim S.C."/>
            <person name="Im W.T."/>
        </authorList>
    </citation>
    <scope>NUCLEOTIDE SEQUENCE [LARGE SCALE GENOMIC DNA]</scope>
    <source>
        <strain evidence="7 8">FW-6</strain>
    </source>
</reference>
<evidence type="ECO:0000256" key="3">
    <source>
        <dbReference type="ARBA" id="ARBA00022989"/>
    </source>
</evidence>
<organism evidence="7 8">
    <name type="scientific">Novosphingobium ginsenosidimutans</name>
    <dbReference type="NCBI Taxonomy" id="1176536"/>
    <lineage>
        <taxon>Bacteria</taxon>
        <taxon>Pseudomonadati</taxon>
        <taxon>Pseudomonadota</taxon>
        <taxon>Alphaproteobacteria</taxon>
        <taxon>Sphingomonadales</taxon>
        <taxon>Sphingomonadaceae</taxon>
        <taxon>Novosphingobium</taxon>
    </lineage>
</organism>
<feature type="transmembrane region" description="Helical" evidence="5">
    <location>
        <begin position="510"/>
        <end position="527"/>
    </location>
</feature>
<feature type="transmembrane region" description="Helical" evidence="5">
    <location>
        <begin position="453"/>
        <end position="473"/>
    </location>
</feature>
<feature type="transmembrane region" description="Helical" evidence="5">
    <location>
        <begin position="101"/>
        <end position="119"/>
    </location>
</feature>
<evidence type="ECO:0000256" key="5">
    <source>
        <dbReference type="SAM" id="Phobius"/>
    </source>
</evidence>
<evidence type="ECO:0000313" key="8">
    <source>
        <dbReference type="Proteomes" id="UP000321172"/>
    </source>
</evidence>
<dbReference type="Pfam" id="PF04932">
    <property type="entry name" value="Wzy_C"/>
    <property type="match status" value="1"/>
</dbReference>
<dbReference type="InterPro" id="IPR051533">
    <property type="entry name" value="WaaL-like"/>
</dbReference>
<evidence type="ECO:0000256" key="2">
    <source>
        <dbReference type="ARBA" id="ARBA00022692"/>
    </source>
</evidence>
<dbReference type="Proteomes" id="UP000321172">
    <property type="component" value="Chromosome"/>
</dbReference>
<proteinExistence type="predicted"/>
<keyword evidence="4 5" id="KW-0472">Membrane</keyword>
<dbReference type="GO" id="GO:0016020">
    <property type="term" value="C:membrane"/>
    <property type="evidence" value="ECO:0007669"/>
    <property type="project" value="UniProtKB-SubCell"/>
</dbReference>
<protein>
    <submittedName>
        <fullName evidence="7">O-antigen ligase family protein</fullName>
    </submittedName>
</protein>
<feature type="transmembrane region" description="Helical" evidence="5">
    <location>
        <begin position="361"/>
        <end position="384"/>
    </location>
</feature>
<dbReference type="OrthoDB" id="7209936at2"/>
<gene>
    <name evidence="7" type="ORF">FRF71_14290</name>
</gene>
<dbReference type="KEGG" id="ngf:FRF71_14290"/>
<evidence type="ECO:0000256" key="1">
    <source>
        <dbReference type="ARBA" id="ARBA00004141"/>
    </source>
</evidence>
<feature type="transmembrane region" description="Helical" evidence="5">
    <location>
        <begin position="219"/>
        <end position="237"/>
    </location>
</feature>
<keyword evidence="7" id="KW-0436">Ligase</keyword>
<dbReference type="InterPro" id="IPR007016">
    <property type="entry name" value="O-antigen_ligase-rel_domated"/>
</dbReference>
<dbReference type="AlphaFoldDB" id="A0A5B8S7S4"/>
<evidence type="ECO:0000259" key="6">
    <source>
        <dbReference type="Pfam" id="PF04932"/>
    </source>
</evidence>
<feature type="transmembrane region" description="Helical" evidence="5">
    <location>
        <begin position="125"/>
        <end position="143"/>
    </location>
</feature>
<feature type="transmembrane region" description="Helical" evidence="5">
    <location>
        <begin position="45"/>
        <end position="63"/>
    </location>
</feature>
<evidence type="ECO:0000313" key="7">
    <source>
        <dbReference type="EMBL" id="QEA17208.1"/>
    </source>
</evidence>
<feature type="domain" description="O-antigen ligase-related" evidence="6">
    <location>
        <begin position="323"/>
        <end position="462"/>
    </location>
</feature>